<dbReference type="InterPro" id="IPR045085">
    <property type="entry name" value="HLD_clamp_pol_III_gamma_tau"/>
</dbReference>
<evidence type="ECO:0000256" key="2">
    <source>
        <dbReference type="ARBA" id="ARBA00012417"/>
    </source>
</evidence>
<dbReference type="InterPro" id="IPR038249">
    <property type="entry name" value="PolIII_tau_V_sf"/>
</dbReference>
<dbReference type="GO" id="GO:0005524">
    <property type="term" value="F:ATP binding"/>
    <property type="evidence" value="ECO:0007669"/>
    <property type="project" value="UniProtKB-KW"/>
</dbReference>
<dbReference type="NCBIfam" id="TIGR02397">
    <property type="entry name" value="dnaX_nterm"/>
    <property type="match status" value="1"/>
</dbReference>
<dbReference type="GO" id="GO:0009360">
    <property type="term" value="C:DNA polymerase III complex"/>
    <property type="evidence" value="ECO:0007669"/>
    <property type="project" value="InterPro"/>
</dbReference>
<dbReference type="GO" id="GO:0006261">
    <property type="term" value="P:DNA-templated DNA replication"/>
    <property type="evidence" value="ECO:0007669"/>
    <property type="project" value="TreeGrafter"/>
</dbReference>
<evidence type="ECO:0000256" key="4">
    <source>
        <dbReference type="ARBA" id="ARBA00022695"/>
    </source>
</evidence>
<dbReference type="EMBL" id="VLTJ01000022">
    <property type="protein sequence ID" value="TSH95062.1"/>
    <property type="molecule type" value="Genomic_DNA"/>
</dbReference>
<keyword evidence="5" id="KW-0235">DNA replication</keyword>
<comment type="caution">
    <text evidence="14">The sequence shown here is derived from an EMBL/GenBank/DDBJ whole genome shotgun (WGS) entry which is preliminary data.</text>
</comment>
<dbReference type="FunFam" id="3.40.50.300:FF:000014">
    <property type="entry name" value="DNA polymerase III subunit gamma/tau"/>
    <property type="match status" value="1"/>
</dbReference>
<evidence type="ECO:0000313" key="15">
    <source>
        <dbReference type="Proteomes" id="UP000318405"/>
    </source>
</evidence>
<dbReference type="RefSeq" id="WP_143948374.1">
    <property type="nucleotide sequence ID" value="NZ_VLTJ01000022.1"/>
</dbReference>
<dbReference type="InterPro" id="IPR022754">
    <property type="entry name" value="DNA_pol_III_gamma-3"/>
</dbReference>
<reference evidence="14 15" key="1">
    <citation type="submission" date="2019-07" db="EMBL/GenBank/DDBJ databases">
        <title>Qingshengfaniella alkalisoli gen. nov., sp. nov., isolated from saline soil.</title>
        <authorList>
            <person name="Xu L."/>
            <person name="Huang X.-X."/>
            <person name="Sun J.-Q."/>
        </authorList>
    </citation>
    <scope>NUCLEOTIDE SEQUENCE [LARGE SCALE GENOMIC DNA]</scope>
    <source>
        <strain evidence="14 15">DSM 27279</strain>
    </source>
</reference>
<dbReference type="FunFam" id="1.10.8.60:FF:000013">
    <property type="entry name" value="DNA polymerase III subunit gamma/tau"/>
    <property type="match status" value="1"/>
</dbReference>
<evidence type="ECO:0000256" key="7">
    <source>
        <dbReference type="ARBA" id="ARBA00022741"/>
    </source>
</evidence>
<evidence type="ECO:0000256" key="12">
    <source>
        <dbReference type="SAM" id="MobiDB-lite"/>
    </source>
</evidence>
<evidence type="ECO:0000256" key="11">
    <source>
        <dbReference type="ARBA" id="ARBA00049244"/>
    </source>
</evidence>
<dbReference type="SUPFAM" id="SSF48019">
    <property type="entry name" value="post-AAA+ oligomerization domain-like"/>
    <property type="match status" value="1"/>
</dbReference>
<proteinExistence type="inferred from homology"/>
<evidence type="ECO:0000256" key="3">
    <source>
        <dbReference type="ARBA" id="ARBA00022679"/>
    </source>
</evidence>
<dbReference type="AlphaFoldDB" id="A0A556AQ76"/>
<feature type="domain" description="AAA+ ATPase" evidence="13">
    <location>
        <begin position="37"/>
        <end position="179"/>
    </location>
</feature>
<accession>A0A556AQ76</accession>
<dbReference type="Proteomes" id="UP000318405">
    <property type="component" value="Unassembled WGS sequence"/>
</dbReference>
<feature type="region of interest" description="Disordered" evidence="12">
    <location>
        <begin position="429"/>
        <end position="711"/>
    </location>
</feature>
<dbReference type="SMART" id="SM00382">
    <property type="entry name" value="AAA"/>
    <property type="match status" value="1"/>
</dbReference>
<keyword evidence="8" id="KW-0862">Zinc</keyword>
<feature type="compositionally biased region" description="Low complexity" evidence="12">
    <location>
        <begin position="682"/>
        <end position="704"/>
    </location>
</feature>
<dbReference type="CDD" id="cd18137">
    <property type="entry name" value="HLD_clamp_pol_III_gamma_tau"/>
    <property type="match status" value="1"/>
</dbReference>
<name>A0A556AQ76_9BURK</name>
<dbReference type="Pfam" id="PF22608">
    <property type="entry name" value="DNAX_ATPase_lid"/>
    <property type="match status" value="1"/>
</dbReference>
<dbReference type="Gene3D" id="1.20.272.10">
    <property type="match status" value="1"/>
</dbReference>
<dbReference type="Pfam" id="PF12169">
    <property type="entry name" value="DNA_pol3_gamma3"/>
    <property type="match status" value="1"/>
</dbReference>
<dbReference type="GO" id="GO:0003677">
    <property type="term" value="F:DNA binding"/>
    <property type="evidence" value="ECO:0007669"/>
    <property type="project" value="InterPro"/>
</dbReference>
<evidence type="ECO:0000256" key="5">
    <source>
        <dbReference type="ARBA" id="ARBA00022705"/>
    </source>
</evidence>
<dbReference type="Pfam" id="PF13177">
    <property type="entry name" value="DNA_pol3_delta2"/>
    <property type="match status" value="1"/>
</dbReference>
<dbReference type="CDD" id="cd00009">
    <property type="entry name" value="AAA"/>
    <property type="match status" value="1"/>
</dbReference>
<keyword evidence="10" id="KW-0239">DNA-directed DNA polymerase</keyword>
<dbReference type="PANTHER" id="PTHR11669:SF0">
    <property type="entry name" value="PROTEIN STICHEL-LIKE 2"/>
    <property type="match status" value="1"/>
</dbReference>
<evidence type="ECO:0000256" key="8">
    <source>
        <dbReference type="ARBA" id="ARBA00022833"/>
    </source>
</evidence>
<dbReference type="InterPro" id="IPR027417">
    <property type="entry name" value="P-loop_NTPase"/>
</dbReference>
<keyword evidence="3 14" id="KW-0808">Transferase</keyword>
<dbReference type="GO" id="GO:0003887">
    <property type="term" value="F:DNA-directed DNA polymerase activity"/>
    <property type="evidence" value="ECO:0007669"/>
    <property type="project" value="UniProtKB-KW"/>
</dbReference>
<feature type="compositionally biased region" description="Low complexity" evidence="12">
    <location>
        <begin position="625"/>
        <end position="649"/>
    </location>
</feature>
<keyword evidence="15" id="KW-1185">Reference proteome</keyword>
<evidence type="ECO:0000256" key="10">
    <source>
        <dbReference type="ARBA" id="ARBA00022932"/>
    </source>
</evidence>
<keyword evidence="6" id="KW-0479">Metal-binding</keyword>
<organism evidence="14 15">
    <name type="scientific">Verticiella sediminum</name>
    <dbReference type="NCBI Taxonomy" id="1247510"/>
    <lineage>
        <taxon>Bacteria</taxon>
        <taxon>Pseudomonadati</taxon>
        <taxon>Pseudomonadota</taxon>
        <taxon>Betaproteobacteria</taxon>
        <taxon>Burkholderiales</taxon>
        <taxon>Alcaligenaceae</taxon>
        <taxon>Verticiella</taxon>
    </lineage>
</organism>
<dbReference type="InterPro" id="IPR012763">
    <property type="entry name" value="DNA_pol_III_sug/sutau_N"/>
</dbReference>
<feature type="compositionally biased region" description="Low complexity" evidence="12">
    <location>
        <begin position="429"/>
        <end position="471"/>
    </location>
</feature>
<evidence type="ECO:0000256" key="9">
    <source>
        <dbReference type="ARBA" id="ARBA00022840"/>
    </source>
</evidence>
<keyword evidence="4 14" id="KW-0548">Nucleotidyltransferase</keyword>
<evidence type="ECO:0000256" key="1">
    <source>
        <dbReference type="ARBA" id="ARBA00006360"/>
    </source>
</evidence>
<dbReference type="EC" id="2.7.7.7" evidence="2"/>
<dbReference type="SUPFAM" id="SSF52540">
    <property type="entry name" value="P-loop containing nucleoside triphosphate hydrolases"/>
    <property type="match status" value="1"/>
</dbReference>
<evidence type="ECO:0000259" key="13">
    <source>
        <dbReference type="SMART" id="SM00382"/>
    </source>
</evidence>
<dbReference type="InterPro" id="IPR050238">
    <property type="entry name" value="DNA_Rep/Repair_Clamp_Loader"/>
</dbReference>
<gene>
    <name evidence="14" type="primary">dnaX</name>
    <name evidence="14" type="ORF">FOZ76_11380</name>
</gene>
<evidence type="ECO:0000313" key="14">
    <source>
        <dbReference type="EMBL" id="TSH95062.1"/>
    </source>
</evidence>
<keyword evidence="9" id="KW-0067">ATP-binding</keyword>
<dbReference type="Gene3D" id="3.30.300.150">
    <property type="entry name" value="DNA polymerase III, tau subunit, domain V"/>
    <property type="match status" value="1"/>
</dbReference>
<comment type="similarity">
    <text evidence="1">Belongs to the DnaX/STICHEL family.</text>
</comment>
<sequence length="852" mass="86812">MTYLVLARKWRPRSFDTLVGQEHVVRALTQALTTQRLHHAWLFTGTRGVGKTTLSRILAKALNCEQGITPTPCGKCAACTGIDADRYVDYLELDAASNRGVEEMTRLLEQAVYAPSAGRFKVYMIDEVHMLTGHAFNAMLKTLEEPPPHVKFILATTDPQKIPVTVLSRCLQFNLKQMPPESVARHLEQVLEAEEVPAEPGALRLIGQAARGSMRDALSLTDQAIAYSGGNVSEDAVRGMLGAIDQRYLVRLLDALVAGDGPGMVAVADELAARSLSYASALGDLASLLAQIAMAQRIPGMPADDAPLAEDIRRLAGQMSPDATQLFYSIALHSRPELALAPDEYAGFVMACLRMLAFVAEGDAAGAGDPPVGGTPAPVQVGAAATAAMAAAGATAPAAGAAAPAAGASAPAQSGPAAARAALAALRGQAGRASGPRQAPAAAAAGPAAPAAPSASAAPAAPTASRVSTASVPAPREDLPFPARAAAPAPIPSAGSAAPAAAQPGHAAPVAGGQAKAAAHDDAPDSATAARDAQPESAAVTRGAEPESGAAARDAEPGSATVAHHDQPESAAALPSAAAEPLPEAVAAVQAGAAAAPDVSASEAGAAPEAESAPPAAPSSPRQPPGRSAAGAAAAPLAAAPATRRASAAAPPPWEEEAAPGPVEPPAWDDYESENPAPPDWEPAAAGSAAEARSYESPYEPAAPESRRPAARARADEPIVLAEPWHVLATRLPLKGLSAELARQAEWMGVEGNVITFTVPAQPMAQGPSVERLRAALSRHFGRPIQVRMQVGATGAGTAHAVAQTERDARQREAEQAIAEDPFVRALVEQFDGQIVPGSIKPLSKTNEDRAS</sequence>
<dbReference type="Gene3D" id="1.10.8.60">
    <property type="match status" value="1"/>
</dbReference>
<dbReference type="PANTHER" id="PTHR11669">
    <property type="entry name" value="REPLICATION FACTOR C / DNA POLYMERASE III GAMMA-TAU SUBUNIT"/>
    <property type="match status" value="1"/>
</dbReference>
<evidence type="ECO:0000256" key="6">
    <source>
        <dbReference type="ARBA" id="ARBA00022723"/>
    </source>
</evidence>
<dbReference type="InterPro" id="IPR008921">
    <property type="entry name" value="DNA_pol3_clamp-load_cplx_C"/>
</dbReference>
<dbReference type="InterPro" id="IPR003593">
    <property type="entry name" value="AAA+_ATPase"/>
</dbReference>
<protein>
    <recommendedName>
        <fullName evidence="2">DNA-directed DNA polymerase</fullName>
        <ecNumber evidence="2">2.7.7.7</ecNumber>
    </recommendedName>
</protein>
<feature type="compositionally biased region" description="Low complexity" evidence="12">
    <location>
        <begin position="569"/>
        <end position="614"/>
    </location>
</feature>
<dbReference type="GO" id="GO:0046872">
    <property type="term" value="F:metal ion binding"/>
    <property type="evidence" value="ECO:0007669"/>
    <property type="project" value="UniProtKB-KW"/>
</dbReference>
<comment type="catalytic activity">
    <reaction evidence="11">
        <text>DNA(n) + a 2'-deoxyribonucleoside 5'-triphosphate = DNA(n+1) + diphosphate</text>
        <dbReference type="Rhea" id="RHEA:22508"/>
        <dbReference type="Rhea" id="RHEA-COMP:17339"/>
        <dbReference type="Rhea" id="RHEA-COMP:17340"/>
        <dbReference type="ChEBI" id="CHEBI:33019"/>
        <dbReference type="ChEBI" id="CHEBI:61560"/>
        <dbReference type="ChEBI" id="CHEBI:173112"/>
        <dbReference type="EC" id="2.7.7.7"/>
    </reaction>
</comment>
<dbReference type="OrthoDB" id="9810148at2"/>
<dbReference type="Gene3D" id="3.40.50.300">
    <property type="entry name" value="P-loop containing nucleotide triphosphate hydrolases"/>
    <property type="match status" value="1"/>
</dbReference>
<keyword evidence="7" id="KW-0547">Nucleotide-binding</keyword>
<feature type="compositionally biased region" description="Low complexity" evidence="12">
    <location>
        <begin position="480"/>
        <end position="517"/>
    </location>
</feature>
<feature type="compositionally biased region" description="Pro residues" evidence="12">
    <location>
        <begin position="615"/>
        <end position="624"/>
    </location>
</feature>